<dbReference type="PANTHER" id="PTHR12526">
    <property type="entry name" value="GLYCOSYLTRANSFERASE"/>
    <property type="match status" value="1"/>
</dbReference>
<proteinExistence type="predicted"/>
<dbReference type="EMBL" id="CP014579">
    <property type="protein sequence ID" value="ANB77110.1"/>
    <property type="molecule type" value="Genomic_DNA"/>
</dbReference>
<name>A0A160FUY4_9BURK</name>
<keyword evidence="3" id="KW-1185">Reference proteome</keyword>
<gene>
    <name evidence="2" type="ORF">AYM40_33905</name>
</gene>
<organism evidence="2 3">
    <name type="scientific">Paraburkholderia phytofirmans OLGA172</name>
    <dbReference type="NCBI Taxonomy" id="1417228"/>
    <lineage>
        <taxon>Bacteria</taxon>
        <taxon>Pseudomonadati</taxon>
        <taxon>Pseudomonadota</taxon>
        <taxon>Betaproteobacteria</taxon>
        <taxon>Burkholderiales</taxon>
        <taxon>Burkholderiaceae</taxon>
        <taxon>Paraburkholderia</taxon>
    </lineage>
</organism>
<dbReference type="CDD" id="cd03801">
    <property type="entry name" value="GT4_PimA-like"/>
    <property type="match status" value="1"/>
</dbReference>
<dbReference type="PANTHER" id="PTHR12526:SF630">
    <property type="entry name" value="GLYCOSYLTRANSFERASE"/>
    <property type="match status" value="1"/>
</dbReference>
<reference evidence="2 3" key="1">
    <citation type="journal article" date="2016" name="Gene">
        <title>PacBio SMRT assembly of a complex multi-replicon genome reveals chlorocatechol degradative operon in a region of genome plasticity.</title>
        <authorList>
            <person name="Ricker N."/>
            <person name="Shen S.Y."/>
            <person name="Goordial J."/>
            <person name="Jin S."/>
            <person name="Fulthorpe R.R."/>
        </authorList>
    </citation>
    <scope>NUCLEOTIDE SEQUENCE [LARGE SCALE GENOMIC DNA]</scope>
    <source>
        <strain evidence="2 3">OLGA172</strain>
    </source>
</reference>
<dbReference type="Gene3D" id="3.90.550.10">
    <property type="entry name" value="Spore Coat Polysaccharide Biosynthesis Protein SpsA, Chain A"/>
    <property type="match status" value="1"/>
</dbReference>
<dbReference type="AlphaFoldDB" id="A0A160FUY4"/>
<feature type="domain" description="Glycosyltransferase 2-like" evidence="1">
    <location>
        <begin position="222"/>
        <end position="325"/>
    </location>
</feature>
<dbReference type="SUPFAM" id="SSF53448">
    <property type="entry name" value="Nucleotide-diphospho-sugar transferases"/>
    <property type="match status" value="1"/>
</dbReference>
<accession>A0A160FUY4</accession>
<dbReference type="Pfam" id="PF00535">
    <property type="entry name" value="Glycos_transf_2"/>
    <property type="match status" value="1"/>
</dbReference>
<dbReference type="InterPro" id="IPR029044">
    <property type="entry name" value="Nucleotide-diphossugar_trans"/>
</dbReference>
<evidence type="ECO:0000259" key="1">
    <source>
        <dbReference type="Pfam" id="PF00535"/>
    </source>
</evidence>
<dbReference type="STRING" id="1804984.AYM40_33905"/>
<evidence type="ECO:0000313" key="2">
    <source>
        <dbReference type="EMBL" id="ANB77110.1"/>
    </source>
</evidence>
<dbReference type="KEGG" id="buz:AYM40_33905"/>
<evidence type="ECO:0000313" key="3">
    <source>
        <dbReference type="Proteomes" id="UP000076852"/>
    </source>
</evidence>
<protein>
    <recommendedName>
        <fullName evidence="1">Glycosyltransferase 2-like domain-containing protein</fullName>
    </recommendedName>
</protein>
<dbReference type="InterPro" id="IPR001173">
    <property type="entry name" value="Glyco_trans_2-like"/>
</dbReference>
<dbReference type="SUPFAM" id="SSF53756">
    <property type="entry name" value="UDP-Glycosyltransferase/glycogen phosphorylase"/>
    <property type="match status" value="1"/>
</dbReference>
<dbReference type="Proteomes" id="UP000076852">
    <property type="component" value="Chromosome 2"/>
</dbReference>
<dbReference type="CDD" id="cd00761">
    <property type="entry name" value="Glyco_tranf_GTA_type"/>
    <property type="match status" value="1"/>
</dbReference>
<sequence length="514" mass="56837">MVLIRNGVDERSASVRNNSARTSEVINLLFVGRFDRQKGFDILLDAMKELEGRPFHLTVVGGGVLHLSDLPSRENITYVGWLDADATALAFSVADVLVMPSRWEGFAMVPLEAMSHSLAIIASDCSSLPEVVKDGYNGLLFPVGDSEALVKCIESRAVEQWAVMGRNGYSMYIAHFTGTMMSEATNQVYRQIVGHANSEAAGRNVGTVRALDMSYGEQPLVSVYIPTKDRLNLLKRAVESVAEQTYSNIELVIADDCSTDGTREYLQSLAMAGRAKVVLLPSSMGACVARNFAISAASGKFVTGLDDDDYFLPHRITDFVELWARVQAGKPVAGLFQPARMLHPKGEETVFTRALQTADDLRSTNEVGTHVFAPKEHFLGAGLFDPAMPCWQDWDLWVRMAARYGVFVGGGKESYVWDMSRIEGHTTNKPEFLIRHGLQLFTYKQQLRARHERLGVLGTLSLYPQIRLSAVEVLMLSSSKQWRFAVKYVARKVLGNSGFGRLRLAVKNKTIQGA</sequence>
<dbReference type="Gene3D" id="3.40.50.2000">
    <property type="entry name" value="Glycogen Phosphorylase B"/>
    <property type="match status" value="1"/>
</dbReference>
<dbReference type="Pfam" id="PF13692">
    <property type="entry name" value="Glyco_trans_1_4"/>
    <property type="match status" value="1"/>
</dbReference>